<dbReference type="PANTHER" id="PTHR43790:SF9">
    <property type="entry name" value="GALACTOFURANOSE TRANSPORTER ATP-BINDING PROTEIN YTFR"/>
    <property type="match status" value="1"/>
</dbReference>
<evidence type="ECO:0000259" key="5">
    <source>
        <dbReference type="PROSITE" id="PS50893"/>
    </source>
</evidence>
<feature type="domain" description="ABC transporter" evidence="5">
    <location>
        <begin position="4"/>
        <end position="245"/>
    </location>
</feature>
<dbReference type="Proteomes" id="UP001523369">
    <property type="component" value="Unassembled WGS sequence"/>
</dbReference>
<dbReference type="InterPro" id="IPR003593">
    <property type="entry name" value="AAA+_ATPase"/>
</dbReference>
<evidence type="ECO:0000256" key="4">
    <source>
        <dbReference type="ARBA" id="ARBA00022840"/>
    </source>
</evidence>
<protein>
    <submittedName>
        <fullName evidence="6">Sugar ABC transporter ATP-binding protein</fullName>
    </submittedName>
</protein>
<proteinExistence type="predicted"/>
<evidence type="ECO:0000256" key="3">
    <source>
        <dbReference type="ARBA" id="ARBA00022741"/>
    </source>
</evidence>
<keyword evidence="7" id="KW-1185">Reference proteome</keyword>
<evidence type="ECO:0000313" key="7">
    <source>
        <dbReference type="Proteomes" id="UP001523369"/>
    </source>
</evidence>
<dbReference type="PANTHER" id="PTHR43790">
    <property type="entry name" value="CARBOHYDRATE TRANSPORT ATP-BINDING PROTEIN MG119-RELATED"/>
    <property type="match status" value="1"/>
</dbReference>
<dbReference type="InterPro" id="IPR050107">
    <property type="entry name" value="ABC_carbohydrate_import_ATPase"/>
</dbReference>
<dbReference type="SMART" id="SM00382">
    <property type="entry name" value="AAA"/>
    <property type="match status" value="2"/>
</dbReference>
<dbReference type="CDD" id="cd03216">
    <property type="entry name" value="ABC_Carb_Monos_I"/>
    <property type="match status" value="1"/>
</dbReference>
<dbReference type="GO" id="GO:0005524">
    <property type="term" value="F:ATP binding"/>
    <property type="evidence" value="ECO:0007669"/>
    <property type="project" value="UniProtKB-KW"/>
</dbReference>
<keyword evidence="4 6" id="KW-0067">ATP-binding</keyword>
<sequence>MSALEVRGLVKHYPGVKALDGVDLVVRPNEVLGLAGENGAGKSTLLKALVGLVTPDKGQILVRGESVKLRNVVDAANHGIGMVFQEQSLVPNLTAAENIVLGSEGAGVRRGIYRWDVMRRLAQEQLDKIGSHIDPLARTDSLTFAERQMVEIAKVLRIEQRSQHPPVIILDEPTSVLESKEIETLFAQIRRLREFASVVFVSHRLDEVLDVCDRVTVLRGGQSVGEVATAGAVPRELHRMMIGSTGSDDHYHENAATPVASDQPRLSVRGLSGKSFRDVDLDVAAGEILAIVGVHGSGREDVCRALFGAEPTTAGEIRMDGTKIDLPSTRAACAAGIGYVPAERKTEGMVGSMSVAENMTLAKQKARLTGPFVAPKKQAGLVDSWIERLSIRTPRRDTAIGRLSGGNQQKVVLARWLVGGDVRLLLLDHPTRGLDIGARSEVYRLMRELASSGVATVLLADSLEEAIGMADRILVMADGRVATEVPCPNGDKPSPLDLVKEMV</sequence>
<evidence type="ECO:0000256" key="1">
    <source>
        <dbReference type="ARBA" id="ARBA00022448"/>
    </source>
</evidence>
<dbReference type="CDD" id="cd03215">
    <property type="entry name" value="ABC_Carb_Monos_II"/>
    <property type="match status" value="1"/>
</dbReference>
<keyword evidence="3" id="KW-0547">Nucleotide-binding</keyword>
<dbReference type="Gene3D" id="3.40.50.300">
    <property type="entry name" value="P-loop containing nucleotide triphosphate hydrolases"/>
    <property type="match status" value="2"/>
</dbReference>
<comment type="caution">
    <text evidence="6">The sequence shown here is derived from an EMBL/GenBank/DDBJ whole genome shotgun (WGS) entry which is preliminary data.</text>
</comment>
<dbReference type="RefSeq" id="WP_253242211.1">
    <property type="nucleotide sequence ID" value="NZ_JAMYJR010000042.1"/>
</dbReference>
<dbReference type="PROSITE" id="PS50893">
    <property type="entry name" value="ABC_TRANSPORTER_2"/>
    <property type="match status" value="2"/>
</dbReference>
<dbReference type="Pfam" id="PF00005">
    <property type="entry name" value="ABC_tran"/>
    <property type="match status" value="2"/>
</dbReference>
<dbReference type="InterPro" id="IPR027417">
    <property type="entry name" value="P-loop_NTPase"/>
</dbReference>
<dbReference type="InterPro" id="IPR017871">
    <property type="entry name" value="ABC_transporter-like_CS"/>
</dbReference>
<dbReference type="SUPFAM" id="SSF52540">
    <property type="entry name" value="P-loop containing nucleoside triphosphate hydrolases"/>
    <property type="match status" value="2"/>
</dbReference>
<dbReference type="EMBL" id="JAMYJR010000042">
    <property type="protein sequence ID" value="MCO8276175.1"/>
    <property type="molecule type" value="Genomic_DNA"/>
</dbReference>
<dbReference type="InterPro" id="IPR003439">
    <property type="entry name" value="ABC_transporter-like_ATP-bd"/>
</dbReference>
<gene>
    <name evidence="6" type="ORF">M1L60_36920</name>
</gene>
<name>A0ABT1E203_9ACTN</name>
<evidence type="ECO:0000313" key="6">
    <source>
        <dbReference type="EMBL" id="MCO8276175.1"/>
    </source>
</evidence>
<keyword evidence="1" id="KW-0813">Transport</keyword>
<evidence type="ECO:0000256" key="2">
    <source>
        <dbReference type="ARBA" id="ARBA00022737"/>
    </source>
</evidence>
<keyword evidence="2" id="KW-0677">Repeat</keyword>
<organism evidence="6 7">
    <name type="scientific">Paractinoplanes aksuensis</name>
    <dbReference type="NCBI Taxonomy" id="2939490"/>
    <lineage>
        <taxon>Bacteria</taxon>
        <taxon>Bacillati</taxon>
        <taxon>Actinomycetota</taxon>
        <taxon>Actinomycetes</taxon>
        <taxon>Micromonosporales</taxon>
        <taxon>Micromonosporaceae</taxon>
        <taxon>Paractinoplanes</taxon>
    </lineage>
</organism>
<feature type="domain" description="ABC transporter" evidence="5">
    <location>
        <begin position="261"/>
        <end position="503"/>
    </location>
</feature>
<dbReference type="PROSITE" id="PS00211">
    <property type="entry name" value="ABC_TRANSPORTER_1"/>
    <property type="match status" value="1"/>
</dbReference>
<accession>A0ABT1E203</accession>
<reference evidence="6 7" key="1">
    <citation type="submission" date="2022-06" db="EMBL/GenBank/DDBJ databases">
        <title>New Species of the Genus Actinoplanes, ActinopZanes ferrugineus.</title>
        <authorList>
            <person name="Ding P."/>
        </authorList>
    </citation>
    <scope>NUCLEOTIDE SEQUENCE [LARGE SCALE GENOMIC DNA]</scope>
    <source>
        <strain evidence="6 7">TRM88003</strain>
    </source>
</reference>